<comment type="caution">
    <text evidence="3">The sequence shown here is derived from an EMBL/GenBank/DDBJ whole genome shotgun (WGS) entry which is preliminary data.</text>
</comment>
<dbReference type="AlphaFoldDB" id="A0A2M8KET3"/>
<dbReference type="Pfam" id="PF07963">
    <property type="entry name" value="N_methyl"/>
    <property type="match status" value="1"/>
</dbReference>
<accession>A0A2M8KET3</accession>
<keyword evidence="2" id="KW-0812">Transmembrane</keyword>
<evidence type="ECO:0000256" key="1">
    <source>
        <dbReference type="ARBA" id="ARBA00022481"/>
    </source>
</evidence>
<evidence type="ECO:0000256" key="2">
    <source>
        <dbReference type="SAM" id="Phobius"/>
    </source>
</evidence>
<dbReference type="NCBIfam" id="TIGR02532">
    <property type="entry name" value="IV_pilin_GFxxxE"/>
    <property type="match status" value="1"/>
</dbReference>
<dbReference type="GO" id="GO:0015628">
    <property type="term" value="P:protein secretion by the type II secretion system"/>
    <property type="evidence" value="ECO:0007669"/>
    <property type="project" value="InterPro"/>
</dbReference>
<dbReference type="InterPro" id="IPR045584">
    <property type="entry name" value="Pilin-like"/>
</dbReference>
<keyword evidence="2" id="KW-0472">Membrane</keyword>
<protein>
    <recommendedName>
        <fullName evidence="5">Type II secretion system protein GspG C-terminal domain-containing protein</fullName>
    </recommendedName>
</protein>
<dbReference type="InterPro" id="IPR000983">
    <property type="entry name" value="Bac_GSPG_pilin"/>
</dbReference>
<reference evidence="4" key="1">
    <citation type="submission" date="2017-09" db="EMBL/GenBank/DDBJ databases">
        <title>Depth-based differentiation of microbial function through sediment-hosted aquifers and enrichment of novel symbionts in the deep terrestrial subsurface.</title>
        <authorList>
            <person name="Probst A.J."/>
            <person name="Ladd B."/>
            <person name="Jarett J.K."/>
            <person name="Geller-Mcgrath D.E."/>
            <person name="Sieber C.M.K."/>
            <person name="Emerson J.B."/>
            <person name="Anantharaman K."/>
            <person name="Thomas B.C."/>
            <person name="Malmstrom R."/>
            <person name="Stieglmeier M."/>
            <person name="Klingl A."/>
            <person name="Woyke T."/>
            <person name="Ryan C.M."/>
            <person name="Banfield J.F."/>
        </authorList>
    </citation>
    <scope>NUCLEOTIDE SEQUENCE [LARGE SCALE GENOMIC DNA]</scope>
</reference>
<organism evidence="3 4">
    <name type="scientific">Candidatus Portnoybacteria bacterium CG10_big_fil_rev_8_21_14_0_10_36_7</name>
    <dbReference type="NCBI Taxonomy" id="1974812"/>
    <lineage>
        <taxon>Bacteria</taxon>
        <taxon>Candidatus Portnoyibacteriota</taxon>
    </lineage>
</organism>
<evidence type="ECO:0000313" key="3">
    <source>
        <dbReference type="EMBL" id="PJE58393.1"/>
    </source>
</evidence>
<feature type="transmembrane region" description="Helical" evidence="2">
    <location>
        <begin position="12"/>
        <end position="34"/>
    </location>
</feature>
<dbReference type="SUPFAM" id="SSF54523">
    <property type="entry name" value="Pili subunits"/>
    <property type="match status" value="1"/>
</dbReference>
<dbReference type="EMBL" id="PFDW01000020">
    <property type="protein sequence ID" value="PJE58393.1"/>
    <property type="molecule type" value="Genomic_DNA"/>
</dbReference>
<name>A0A2M8KET3_9BACT</name>
<dbReference type="InterPro" id="IPR012902">
    <property type="entry name" value="N_methyl_site"/>
</dbReference>
<dbReference type="PRINTS" id="PR00813">
    <property type="entry name" value="BCTERIALGSPG"/>
</dbReference>
<evidence type="ECO:0000313" key="4">
    <source>
        <dbReference type="Proteomes" id="UP000231450"/>
    </source>
</evidence>
<dbReference type="GO" id="GO:0015627">
    <property type="term" value="C:type II protein secretion system complex"/>
    <property type="evidence" value="ECO:0007669"/>
    <property type="project" value="InterPro"/>
</dbReference>
<evidence type="ECO:0008006" key="5">
    <source>
        <dbReference type="Google" id="ProtNLM"/>
    </source>
</evidence>
<keyword evidence="2" id="KW-1133">Transmembrane helix</keyword>
<gene>
    <name evidence="3" type="ORF">COU81_00980</name>
</gene>
<dbReference type="Proteomes" id="UP000231450">
    <property type="component" value="Unassembled WGS sequence"/>
</dbReference>
<proteinExistence type="predicted"/>
<keyword evidence="1" id="KW-0488">Methylation</keyword>
<sequence>MPTGVNKRDGFTLIELLVVIFIIALLASIVGVSINKQRIRSRNAKRNADIRQLINAFALINADNLMPVLEGALWCILPFCRDPFGGTYSIDESTSTKDLLSQYLNSSLSDPPGGRNGAIGYWYQSNFPDYTSVVYPSLSIKNGPVLYWSLEPDTITMDSCKPGIPIMVQESPPDPASRTICMVNLDYK</sequence>
<dbReference type="Gene3D" id="3.30.700.10">
    <property type="entry name" value="Glycoprotein, Type 4 Pilin"/>
    <property type="match status" value="1"/>
</dbReference>